<organism evidence="1 2">
    <name type="scientific">Herbiconiux daphne</name>
    <dbReference type="NCBI Taxonomy" id="2970914"/>
    <lineage>
        <taxon>Bacteria</taxon>
        <taxon>Bacillati</taxon>
        <taxon>Actinomycetota</taxon>
        <taxon>Actinomycetes</taxon>
        <taxon>Micrococcales</taxon>
        <taxon>Microbacteriaceae</taxon>
        <taxon>Herbiconiux</taxon>
    </lineage>
</organism>
<dbReference type="Proteomes" id="UP001165586">
    <property type="component" value="Unassembled WGS sequence"/>
</dbReference>
<comment type="caution">
    <text evidence="1">The sequence shown here is derived from an EMBL/GenBank/DDBJ whole genome shotgun (WGS) entry which is preliminary data.</text>
</comment>
<protein>
    <recommendedName>
        <fullName evidence="3">XRE family transcriptional regulator</fullName>
    </recommendedName>
</protein>
<dbReference type="RefSeq" id="WP_259542816.1">
    <property type="nucleotide sequence ID" value="NZ_JANLCJ010000139.1"/>
</dbReference>
<keyword evidence="2" id="KW-1185">Reference proteome</keyword>
<evidence type="ECO:0008006" key="3">
    <source>
        <dbReference type="Google" id="ProtNLM"/>
    </source>
</evidence>
<evidence type="ECO:0000313" key="1">
    <source>
        <dbReference type="EMBL" id="MCS5736727.1"/>
    </source>
</evidence>
<gene>
    <name evidence="1" type="ORF">N1032_23635</name>
</gene>
<sequence length="100" mass="11356">ITIIMLTILLTRDIILAHLTGDYFMGLYQEIGRTCRRYRLHIGYTLEDVAGGDSIKTLSGFEMGRSTNVKHFLKYLEIADKREETDIFIATLLGDIQSNG</sequence>
<dbReference type="EMBL" id="JANLCJ010000139">
    <property type="protein sequence ID" value="MCS5736727.1"/>
    <property type="molecule type" value="Genomic_DNA"/>
</dbReference>
<proteinExistence type="predicted"/>
<feature type="non-terminal residue" evidence="1">
    <location>
        <position position="1"/>
    </location>
</feature>
<name>A0ABT2HA09_9MICO</name>
<evidence type="ECO:0000313" key="2">
    <source>
        <dbReference type="Proteomes" id="UP001165586"/>
    </source>
</evidence>
<accession>A0ABT2HA09</accession>
<reference evidence="1" key="1">
    <citation type="submission" date="2022-08" db="EMBL/GenBank/DDBJ databases">
        <authorList>
            <person name="Deng Y."/>
            <person name="Han X.-F."/>
            <person name="Zhang Y.-Q."/>
        </authorList>
    </citation>
    <scope>NUCLEOTIDE SEQUENCE</scope>
    <source>
        <strain evidence="1">CPCC 203386</strain>
    </source>
</reference>